<evidence type="ECO:0000313" key="20">
    <source>
        <dbReference type="EMBL" id="THJ31437.1"/>
    </source>
</evidence>
<gene>
    <name evidence="20" type="ORF">E8K88_14845</name>
</gene>
<evidence type="ECO:0000256" key="11">
    <source>
        <dbReference type="ARBA" id="ARBA00023136"/>
    </source>
</evidence>
<keyword evidence="11 14" id="KW-0472">Membrane</keyword>
<evidence type="ECO:0000256" key="3">
    <source>
        <dbReference type="ARBA" id="ARBA00022448"/>
    </source>
</evidence>
<feature type="chain" id="PRO_5020794185" evidence="17">
    <location>
        <begin position="27"/>
        <end position="714"/>
    </location>
</feature>
<evidence type="ECO:0000259" key="19">
    <source>
        <dbReference type="Pfam" id="PF07715"/>
    </source>
</evidence>
<comment type="caution">
    <text evidence="20">The sequence shown here is derived from an EMBL/GenBank/DDBJ whole genome shotgun (WGS) entry which is preliminary data.</text>
</comment>
<dbReference type="PROSITE" id="PS52016">
    <property type="entry name" value="TONB_DEPENDENT_REC_3"/>
    <property type="match status" value="1"/>
</dbReference>
<dbReference type="Gene3D" id="2.40.170.20">
    <property type="entry name" value="TonB-dependent receptor, beta-barrel domain"/>
    <property type="match status" value="1"/>
</dbReference>
<dbReference type="InterPro" id="IPR037066">
    <property type="entry name" value="Plug_dom_sf"/>
</dbReference>
<evidence type="ECO:0000259" key="18">
    <source>
        <dbReference type="Pfam" id="PF00593"/>
    </source>
</evidence>
<keyword evidence="5" id="KW-0410">Iron transport</keyword>
<dbReference type="InterPro" id="IPR010917">
    <property type="entry name" value="TonB_rcpt_CS"/>
</dbReference>
<dbReference type="RefSeq" id="WP_136407462.1">
    <property type="nucleotide sequence ID" value="NZ_SSWX01000023.1"/>
</dbReference>
<evidence type="ECO:0000256" key="12">
    <source>
        <dbReference type="ARBA" id="ARBA00023170"/>
    </source>
</evidence>
<keyword evidence="21" id="KW-1185">Reference proteome</keyword>
<keyword evidence="12 20" id="KW-0675">Receptor</keyword>
<dbReference type="InterPro" id="IPR012910">
    <property type="entry name" value="Plug_dom"/>
</dbReference>
<dbReference type="GO" id="GO:0009279">
    <property type="term" value="C:cell outer membrane"/>
    <property type="evidence" value="ECO:0007669"/>
    <property type="project" value="UniProtKB-SubCell"/>
</dbReference>
<keyword evidence="6 14" id="KW-0812">Transmembrane</keyword>
<accession>A0A4S5BGF6</accession>
<dbReference type="InterPro" id="IPR036942">
    <property type="entry name" value="Beta-barrel_TonB_sf"/>
</dbReference>
<keyword evidence="3 14" id="KW-0813">Transport</keyword>
<reference evidence="20 21" key="1">
    <citation type="submission" date="2019-04" db="EMBL/GenBank/DDBJ databases">
        <title>Lampropedia sp YIM MLB12 draf genome.</title>
        <authorList>
            <person name="Wang Y.-X."/>
        </authorList>
    </citation>
    <scope>NUCLEOTIDE SEQUENCE [LARGE SCALE GENOMIC DNA]</scope>
    <source>
        <strain evidence="20 21">YIM MLB12</strain>
    </source>
</reference>
<evidence type="ECO:0000256" key="16">
    <source>
        <dbReference type="RuleBase" id="RU003357"/>
    </source>
</evidence>
<evidence type="ECO:0000256" key="15">
    <source>
        <dbReference type="PROSITE-ProRule" id="PRU10144"/>
    </source>
</evidence>
<dbReference type="Gene3D" id="2.170.130.10">
    <property type="entry name" value="TonB-dependent receptor, plug domain"/>
    <property type="match status" value="1"/>
</dbReference>
<dbReference type="GO" id="GO:0015344">
    <property type="term" value="F:siderophore uptake transmembrane transporter activity"/>
    <property type="evidence" value="ECO:0007669"/>
    <property type="project" value="TreeGrafter"/>
</dbReference>
<evidence type="ECO:0000256" key="1">
    <source>
        <dbReference type="ARBA" id="ARBA00004571"/>
    </source>
</evidence>
<dbReference type="SUPFAM" id="SSF56935">
    <property type="entry name" value="Porins"/>
    <property type="match status" value="1"/>
</dbReference>
<feature type="short sequence motif" description="TonB C-terminal box" evidence="15">
    <location>
        <begin position="697"/>
        <end position="714"/>
    </location>
</feature>
<dbReference type="Pfam" id="PF00593">
    <property type="entry name" value="TonB_dep_Rec_b-barrel"/>
    <property type="match status" value="1"/>
</dbReference>
<dbReference type="PANTHER" id="PTHR32552:SF68">
    <property type="entry name" value="FERRICHROME OUTER MEMBRANE TRANSPORTER_PHAGE RECEPTOR"/>
    <property type="match status" value="1"/>
</dbReference>
<organism evidence="20 21">
    <name type="scientific">Lampropedia aestuarii</name>
    <dbReference type="NCBI Taxonomy" id="2562762"/>
    <lineage>
        <taxon>Bacteria</taxon>
        <taxon>Pseudomonadati</taxon>
        <taxon>Pseudomonadota</taxon>
        <taxon>Betaproteobacteria</taxon>
        <taxon>Burkholderiales</taxon>
        <taxon>Comamonadaceae</taxon>
        <taxon>Lampropedia</taxon>
    </lineage>
</organism>
<evidence type="ECO:0000256" key="14">
    <source>
        <dbReference type="PROSITE-ProRule" id="PRU01360"/>
    </source>
</evidence>
<protein>
    <submittedName>
        <fullName evidence="20">TonB-dependent siderophore receptor</fullName>
    </submittedName>
</protein>
<evidence type="ECO:0000256" key="9">
    <source>
        <dbReference type="ARBA" id="ARBA00023065"/>
    </source>
</evidence>
<evidence type="ECO:0000256" key="8">
    <source>
        <dbReference type="ARBA" id="ARBA00023004"/>
    </source>
</evidence>
<dbReference type="GO" id="GO:0038023">
    <property type="term" value="F:signaling receptor activity"/>
    <property type="evidence" value="ECO:0007669"/>
    <property type="project" value="InterPro"/>
</dbReference>
<evidence type="ECO:0000313" key="21">
    <source>
        <dbReference type="Proteomes" id="UP000306236"/>
    </source>
</evidence>
<evidence type="ECO:0000256" key="10">
    <source>
        <dbReference type="ARBA" id="ARBA00023077"/>
    </source>
</evidence>
<dbReference type="PROSITE" id="PS51257">
    <property type="entry name" value="PROKAR_LIPOPROTEIN"/>
    <property type="match status" value="1"/>
</dbReference>
<dbReference type="InterPro" id="IPR000531">
    <property type="entry name" value="Beta-barrel_TonB"/>
</dbReference>
<comment type="similarity">
    <text evidence="2 14 16">Belongs to the TonB-dependent receptor family.</text>
</comment>
<evidence type="ECO:0000256" key="6">
    <source>
        <dbReference type="ARBA" id="ARBA00022692"/>
    </source>
</evidence>
<dbReference type="InterPro" id="IPR010105">
    <property type="entry name" value="TonB_sidphr_rcpt"/>
</dbReference>
<dbReference type="CDD" id="cd01347">
    <property type="entry name" value="ligand_gated_channel"/>
    <property type="match status" value="1"/>
</dbReference>
<evidence type="ECO:0000256" key="2">
    <source>
        <dbReference type="ARBA" id="ARBA00009810"/>
    </source>
</evidence>
<evidence type="ECO:0000256" key="5">
    <source>
        <dbReference type="ARBA" id="ARBA00022496"/>
    </source>
</evidence>
<feature type="signal peptide" evidence="17">
    <location>
        <begin position="1"/>
        <end position="26"/>
    </location>
</feature>
<name>A0A4S5BGF6_9BURK</name>
<evidence type="ECO:0000256" key="4">
    <source>
        <dbReference type="ARBA" id="ARBA00022452"/>
    </source>
</evidence>
<dbReference type="InterPro" id="IPR039426">
    <property type="entry name" value="TonB-dep_rcpt-like"/>
</dbReference>
<dbReference type="NCBIfam" id="TIGR01783">
    <property type="entry name" value="TonB-siderophor"/>
    <property type="match status" value="1"/>
</dbReference>
<evidence type="ECO:0000256" key="7">
    <source>
        <dbReference type="ARBA" id="ARBA00022729"/>
    </source>
</evidence>
<feature type="domain" description="TonB-dependent receptor plug" evidence="19">
    <location>
        <begin position="71"/>
        <end position="167"/>
    </location>
</feature>
<dbReference type="PANTHER" id="PTHR32552">
    <property type="entry name" value="FERRICHROME IRON RECEPTOR-RELATED"/>
    <property type="match status" value="1"/>
</dbReference>
<dbReference type="PROSITE" id="PS01156">
    <property type="entry name" value="TONB_DEPENDENT_REC_2"/>
    <property type="match status" value="1"/>
</dbReference>
<keyword evidence="7 17" id="KW-0732">Signal</keyword>
<dbReference type="EMBL" id="SSWX01000023">
    <property type="protein sequence ID" value="THJ31437.1"/>
    <property type="molecule type" value="Genomic_DNA"/>
</dbReference>
<sequence length="714" mass="78973">MPVKTTDVQPLAVALTMLALSCSAAAQSGASASVESSGLALTEVTVTADALDLDDSRPKSVSTATKTNLDTKDVPQTVSTLEVSKFKVYGINDLSVMLEGVPGVDTNYDMRGDGVMIRGFSADGSDIYRDGIRTSGQIRRSTANIERIEVLKGPASVLYGRGAGGGVVNMISKQANFESLSSLGMRLGSHGNRGGTVDINRLVSENLAVRLTADYEQADSFRRGIQNRNKMLSPSIAYDNRQGLTWLGQYTYDSVWRRPDRAPSYNNLPSDVSYRTAYAHPEDYVEDTMHMFRSVLGYDFGNDWSAKWTLGYHDANQDFDHLYNGSYCQPDGTRLSNGAACNTPGLMTFTRAWQVTNNKTFSNAFDVIGKAHTYGIDHDVLMGLEITQEKRSPDLATNPYVGGVDPYNPEWTSSKPAQIAATTSNRHSAKAQGLYVQDLISLTEQWKIMAGLRWEHYSFKTHNLINNGQRSYSGNALSPRLGIMWQPVPEHSIYASYSKNFSPYGGRGTLGVSVNEDVVFDAEPQYSRQIEVGVKSDWFDNALSSQLAVYNLEKYNVRYQPDAENDPFTWAMRGGERSRGMEASLTGRVAEHWYVRSGVGLQKAIVKRDVATPANEGKQLSNTARKTGNLFVRYVPRNDLYAEVGVTYRGSSYTNLANTSERPGYARFDASIGWRPLPWTVTLAVTNLTDKRYWRNSSMPGAPRTFLISGNYLF</sequence>
<dbReference type="AlphaFoldDB" id="A0A4S5BGF6"/>
<keyword evidence="8" id="KW-0408">Iron</keyword>
<dbReference type="Proteomes" id="UP000306236">
    <property type="component" value="Unassembled WGS sequence"/>
</dbReference>
<keyword evidence="13 14" id="KW-0998">Cell outer membrane</keyword>
<dbReference type="OrthoDB" id="9790771at2"/>
<keyword evidence="10 16" id="KW-0798">TonB box</keyword>
<keyword evidence="9" id="KW-0406">Ion transport</keyword>
<comment type="subcellular location">
    <subcellularLocation>
        <location evidence="1 14">Cell outer membrane</location>
        <topology evidence="1 14">Multi-pass membrane protein</topology>
    </subcellularLocation>
</comment>
<evidence type="ECO:0000256" key="13">
    <source>
        <dbReference type="ARBA" id="ARBA00023237"/>
    </source>
</evidence>
<feature type="domain" description="TonB-dependent receptor-like beta-barrel" evidence="18">
    <location>
        <begin position="246"/>
        <end position="688"/>
    </location>
</feature>
<evidence type="ECO:0000256" key="17">
    <source>
        <dbReference type="SAM" id="SignalP"/>
    </source>
</evidence>
<dbReference type="GO" id="GO:0015891">
    <property type="term" value="P:siderophore transport"/>
    <property type="evidence" value="ECO:0007669"/>
    <property type="project" value="InterPro"/>
</dbReference>
<proteinExistence type="inferred from homology"/>
<dbReference type="Pfam" id="PF07715">
    <property type="entry name" value="Plug"/>
    <property type="match status" value="1"/>
</dbReference>
<keyword evidence="4 14" id="KW-1134">Transmembrane beta strand</keyword>